<name>A0A2W5RZ24_VARPD</name>
<dbReference type="AlphaFoldDB" id="A0A2W5RZ24"/>
<feature type="non-terminal residue" evidence="1">
    <location>
        <position position="1"/>
    </location>
</feature>
<dbReference type="Proteomes" id="UP000249135">
    <property type="component" value="Unassembled WGS sequence"/>
</dbReference>
<sequence length="64" mass="7485">PRLAAHWKKHYAGWTAWVLTPDMKLPQHMRLKESRRVPMWNGPIECRLFRFDMVAGSARARPAG</sequence>
<evidence type="ECO:0000313" key="1">
    <source>
        <dbReference type="EMBL" id="PZQ75767.1"/>
    </source>
</evidence>
<dbReference type="Gene3D" id="3.40.50.150">
    <property type="entry name" value="Vaccinia Virus protein VP39"/>
    <property type="match status" value="1"/>
</dbReference>
<organism evidence="1 2">
    <name type="scientific">Variovorax paradoxus</name>
    <dbReference type="NCBI Taxonomy" id="34073"/>
    <lineage>
        <taxon>Bacteria</taxon>
        <taxon>Pseudomonadati</taxon>
        <taxon>Pseudomonadota</taxon>
        <taxon>Betaproteobacteria</taxon>
        <taxon>Burkholderiales</taxon>
        <taxon>Comamonadaceae</taxon>
        <taxon>Variovorax</taxon>
    </lineage>
</organism>
<keyword evidence="1" id="KW-0489">Methyltransferase</keyword>
<comment type="caution">
    <text evidence="1">The sequence shown here is derived from an EMBL/GenBank/DDBJ whole genome shotgun (WGS) entry which is preliminary data.</text>
</comment>
<dbReference type="GO" id="GO:0032259">
    <property type="term" value="P:methylation"/>
    <property type="evidence" value="ECO:0007669"/>
    <property type="project" value="UniProtKB-KW"/>
</dbReference>
<evidence type="ECO:0000313" key="2">
    <source>
        <dbReference type="Proteomes" id="UP000249135"/>
    </source>
</evidence>
<accession>A0A2W5RZ24</accession>
<dbReference type="InterPro" id="IPR029063">
    <property type="entry name" value="SAM-dependent_MTases_sf"/>
</dbReference>
<proteinExistence type="predicted"/>
<protein>
    <submittedName>
        <fullName evidence="1">RNA methyltransferase</fullName>
    </submittedName>
</protein>
<dbReference type="EMBL" id="QFPP01000075">
    <property type="protein sequence ID" value="PZQ75767.1"/>
    <property type="molecule type" value="Genomic_DNA"/>
</dbReference>
<gene>
    <name evidence="1" type="ORF">DI563_08755</name>
</gene>
<reference evidence="1 2" key="1">
    <citation type="submission" date="2017-08" db="EMBL/GenBank/DDBJ databases">
        <title>Infants hospitalized years apart are colonized by the same room-sourced microbial strains.</title>
        <authorList>
            <person name="Brooks B."/>
            <person name="Olm M.R."/>
            <person name="Firek B.A."/>
            <person name="Baker R."/>
            <person name="Thomas B.C."/>
            <person name="Morowitz M.J."/>
            <person name="Banfield J.F."/>
        </authorList>
    </citation>
    <scope>NUCLEOTIDE SEQUENCE [LARGE SCALE GENOMIC DNA]</scope>
    <source>
        <strain evidence="1">S2_005_003_R2_41</strain>
    </source>
</reference>
<dbReference type="GO" id="GO:0008168">
    <property type="term" value="F:methyltransferase activity"/>
    <property type="evidence" value="ECO:0007669"/>
    <property type="project" value="UniProtKB-KW"/>
</dbReference>
<keyword evidence="1" id="KW-0808">Transferase</keyword>